<gene>
    <name evidence="2" type="ORF">FJ657_10985</name>
</gene>
<protein>
    <submittedName>
        <fullName evidence="2">Uncharacterized protein</fullName>
    </submittedName>
</protein>
<dbReference type="OrthoDB" id="5019919at2"/>
<comment type="caution">
    <text evidence="2">The sequence shown here is derived from an EMBL/GenBank/DDBJ whole genome shotgun (WGS) entry which is preliminary data.</text>
</comment>
<evidence type="ECO:0000313" key="2">
    <source>
        <dbReference type="EMBL" id="TPW76302.1"/>
    </source>
</evidence>
<evidence type="ECO:0000256" key="1">
    <source>
        <dbReference type="SAM" id="MobiDB-lite"/>
    </source>
</evidence>
<name>A0A506Y2U0_9MICO</name>
<dbReference type="EMBL" id="VHQG01000002">
    <property type="protein sequence ID" value="TPW76302.1"/>
    <property type="molecule type" value="Genomic_DNA"/>
</dbReference>
<sequence length="85" mass="9247">MTERINDEELQGEYPDSDIPSDPAVVPDASFGEYTDADIPGEDGRHRSGVRPGEFTDADIPGEEKHAGAEEEQPGHFTDADHGEH</sequence>
<proteinExistence type="predicted"/>
<dbReference type="RefSeq" id="WP_141163658.1">
    <property type="nucleotide sequence ID" value="NZ_VHQG01000002.1"/>
</dbReference>
<organism evidence="2 3">
    <name type="scientific">Schumannella soli</name>
    <dbReference type="NCBI Taxonomy" id="2590779"/>
    <lineage>
        <taxon>Bacteria</taxon>
        <taxon>Bacillati</taxon>
        <taxon>Actinomycetota</taxon>
        <taxon>Actinomycetes</taxon>
        <taxon>Micrococcales</taxon>
        <taxon>Microbacteriaceae</taxon>
        <taxon>Schumannella</taxon>
    </lineage>
</organism>
<dbReference type="Proteomes" id="UP000316252">
    <property type="component" value="Unassembled WGS sequence"/>
</dbReference>
<evidence type="ECO:0000313" key="3">
    <source>
        <dbReference type="Proteomes" id="UP000316252"/>
    </source>
</evidence>
<accession>A0A506Y2U0</accession>
<dbReference type="AlphaFoldDB" id="A0A506Y2U0"/>
<reference evidence="2 3" key="1">
    <citation type="submission" date="2019-06" db="EMBL/GenBank/DDBJ databases">
        <authorList>
            <person name="Li F."/>
        </authorList>
    </citation>
    <scope>NUCLEOTIDE SEQUENCE [LARGE SCALE GENOMIC DNA]</scope>
    <source>
        <strain evidence="2 3">10F1D-1</strain>
    </source>
</reference>
<keyword evidence="3" id="KW-1185">Reference proteome</keyword>
<feature type="region of interest" description="Disordered" evidence="1">
    <location>
        <begin position="1"/>
        <end position="85"/>
    </location>
</feature>